<dbReference type="EMBL" id="JABFAB010000013">
    <property type="protein sequence ID" value="MBA0668862.1"/>
    <property type="molecule type" value="Genomic_DNA"/>
</dbReference>
<dbReference type="Proteomes" id="UP000593573">
    <property type="component" value="Unassembled WGS sequence"/>
</dbReference>
<comment type="caution">
    <text evidence="1">The sequence shown here is derived from an EMBL/GenBank/DDBJ whole genome shotgun (WGS) entry which is preliminary data.</text>
</comment>
<keyword evidence="2" id="KW-1185">Reference proteome</keyword>
<gene>
    <name evidence="1" type="ORF">Goklo_001739</name>
</gene>
<accession>A0A7J8W1W6</accession>
<evidence type="ECO:0000313" key="2">
    <source>
        <dbReference type="Proteomes" id="UP000593573"/>
    </source>
</evidence>
<dbReference type="AlphaFoldDB" id="A0A7J8W1W6"/>
<sequence>MESGNAAVEGIMRDENEDWVFGYNRFLGKCLVFDAELWRILDDLKLIQQRGHDK</sequence>
<dbReference type="OrthoDB" id="956692at2759"/>
<protein>
    <submittedName>
        <fullName evidence="1">Uncharacterized protein</fullName>
    </submittedName>
</protein>
<feature type="non-terminal residue" evidence="1">
    <location>
        <position position="54"/>
    </location>
</feature>
<reference evidence="1 2" key="1">
    <citation type="journal article" date="2019" name="Genome Biol. Evol.">
        <title>Insights into the evolution of the New World diploid cottons (Gossypium, subgenus Houzingenia) based on genome sequencing.</title>
        <authorList>
            <person name="Grover C.E."/>
            <person name="Arick M.A. 2nd"/>
            <person name="Thrash A."/>
            <person name="Conover J.L."/>
            <person name="Sanders W.S."/>
            <person name="Peterson D.G."/>
            <person name="Frelichowski J.E."/>
            <person name="Scheffler J.A."/>
            <person name="Scheffler B.E."/>
            <person name="Wendel J.F."/>
        </authorList>
    </citation>
    <scope>NUCLEOTIDE SEQUENCE [LARGE SCALE GENOMIC DNA]</scope>
    <source>
        <strain evidence="1">57</strain>
        <tissue evidence="1">Leaf</tissue>
    </source>
</reference>
<name>A0A7J8W1W6_9ROSI</name>
<evidence type="ECO:0000313" key="1">
    <source>
        <dbReference type="EMBL" id="MBA0668862.1"/>
    </source>
</evidence>
<proteinExistence type="predicted"/>
<organism evidence="1 2">
    <name type="scientific">Gossypium klotzschianum</name>
    <dbReference type="NCBI Taxonomy" id="34286"/>
    <lineage>
        <taxon>Eukaryota</taxon>
        <taxon>Viridiplantae</taxon>
        <taxon>Streptophyta</taxon>
        <taxon>Embryophyta</taxon>
        <taxon>Tracheophyta</taxon>
        <taxon>Spermatophyta</taxon>
        <taxon>Magnoliopsida</taxon>
        <taxon>eudicotyledons</taxon>
        <taxon>Gunneridae</taxon>
        <taxon>Pentapetalae</taxon>
        <taxon>rosids</taxon>
        <taxon>malvids</taxon>
        <taxon>Malvales</taxon>
        <taxon>Malvaceae</taxon>
        <taxon>Malvoideae</taxon>
        <taxon>Gossypium</taxon>
    </lineage>
</organism>